<evidence type="ECO:0000313" key="7">
    <source>
        <dbReference type="EMBL" id="MBB4624962.1"/>
    </source>
</evidence>
<dbReference type="SUPFAM" id="SSF52218">
    <property type="entry name" value="Flavoproteins"/>
    <property type="match status" value="1"/>
</dbReference>
<dbReference type="Pfam" id="PF00037">
    <property type="entry name" value="Fer4"/>
    <property type="match status" value="1"/>
</dbReference>
<keyword evidence="4" id="KW-0411">Iron-sulfur</keyword>
<dbReference type="SUPFAM" id="SSF54862">
    <property type="entry name" value="4Fe-4S ferredoxins"/>
    <property type="match status" value="1"/>
</dbReference>
<gene>
    <name evidence="7" type="ORF">GGQ57_004907</name>
</gene>
<feature type="domain" description="Flavodoxin-like" evidence="5">
    <location>
        <begin position="6"/>
        <end position="153"/>
    </location>
</feature>
<feature type="domain" description="4Fe-4S ferredoxin-type" evidence="6">
    <location>
        <begin position="215"/>
        <end position="243"/>
    </location>
</feature>
<dbReference type="Gene3D" id="3.30.70.20">
    <property type="match status" value="1"/>
</dbReference>
<reference evidence="7 8" key="1">
    <citation type="submission" date="2020-08" db="EMBL/GenBank/DDBJ databases">
        <title>Genomic Encyclopedia of Type Strains, Phase IV (KMG-IV): sequencing the most valuable type-strain genomes for metagenomic binning, comparative biology and taxonomic classification.</title>
        <authorList>
            <person name="Goeker M."/>
        </authorList>
    </citation>
    <scope>NUCLEOTIDE SEQUENCE [LARGE SCALE GENOMIC DNA]</scope>
    <source>
        <strain evidence="7 8">DSM 102983</strain>
    </source>
</reference>
<dbReference type="PROSITE" id="PS00198">
    <property type="entry name" value="4FE4S_FER_1"/>
    <property type="match status" value="1"/>
</dbReference>
<evidence type="ECO:0000259" key="6">
    <source>
        <dbReference type="PROSITE" id="PS51379"/>
    </source>
</evidence>
<dbReference type="InterPro" id="IPR029039">
    <property type="entry name" value="Flavoprotein-like_sf"/>
</dbReference>
<dbReference type="InterPro" id="IPR008254">
    <property type="entry name" value="Flavodoxin/NO_synth"/>
</dbReference>
<name>A0ABR6KTY8_9BACT</name>
<feature type="domain" description="4Fe-4S ferredoxin-type" evidence="6">
    <location>
        <begin position="185"/>
        <end position="214"/>
    </location>
</feature>
<evidence type="ECO:0000256" key="2">
    <source>
        <dbReference type="ARBA" id="ARBA00022723"/>
    </source>
</evidence>
<accession>A0ABR6KTY8</accession>
<dbReference type="Proteomes" id="UP000533637">
    <property type="component" value="Unassembled WGS sequence"/>
</dbReference>
<evidence type="ECO:0000256" key="1">
    <source>
        <dbReference type="ARBA" id="ARBA00022485"/>
    </source>
</evidence>
<dbReference type="Gene3D" id="3.40.50.360">
    <property type="match status" value="1"/>
</dbReference>
<dbReference type="InterPro" id="IPR017896">
    <property type="entry name" value="4Fe4S_Fe-S-bd"/>
</dbReference>
<dbReference type="PROSITE" id="PS51379">
    <property type="entry name" value="4FE4S_FER_2"/>
    <property type="match status" value="2"/>
</dbReference>
<sequence length="262" mass="28949">MQYKNIHLIYFSPTHTSAKISYAIAEGLEAETLSESDITCEGLKEPLLIGENELVIVAVPVYGGRVAETAMERIRMFQGKDTPVIPVVVYGNRDYEDALKELSDTLVVQGFIPVSAGAFVGEHSYSRKDMPIAAGRPDKDDLFKASQFGHDTLKKLDDAGCLSKLPVLEVKGNYPYKVKGPSTPQAPVTDEELCTQCEYCIDVCPVTAISIVDDRMFSDPVLCIKCCACVKECPEGARTFDTPYTAMLHKNFSARREPELFF</sequence>
<keyword evidence="3" id="KW-0408">Iron</keyword>
<keyword evidence="1" id="KW-0004">4Fe-4S</keyword>
<dbReference type="PROSITE" id="PS50902">
    <property type="entry name" value="FLAVODOXIN_LIKE"/>
    <property type="match status" value="1"/>
</dbReference>
<protein>
    <submittedName>
        <fullName evidence="7">Ferredoxin/flavodoxin</fullName>
    </submittedName>
</protein>
<keyword evidence="8" id="KW-1185">Reference proteome</keyword>
<dbReference type="EMBL" id="JACHOC010000012">
    <property type="protein sequence ID" value="MBB4624962.1"/>
    <property type="molecule type" value="Genomic_DNA"/>
</dbReference>
<evidence type="ECO:0000259" key="5">
    <source>
        <dbReference type="PROSITE" id="PS50902"/>
    </source>
</evidence>
<evidence type="ECO:0000256" key="4">
    <source>
        <dbReference type="ARBA" id="ARBA00023014"/>
    </source>
</evidence>
<dbReference type="RefSeq" id="WP_122357177.1">
    <property type="nucleotide sequence ID" value="NZ_BMPB01000016.1"/>
</dbReference>
<proteinExistence type="predicted"/>
<dbReference type="PANTHER" id="PTHR43687:SF1">
    <property type="entry name" value="FERREDOXIN III"/>
    <property type="match status" value="1"/>
</dbReference>
<dbReference type="InterPro" id="IPR050572">
    <property type="entry name" value="Fe-S_Ferredoxin"/>
</dbReference>
<dbReference type="PANTHER" id="PTHR43687">
    <property type="entry name" value="ADENYLYLSULFATE REDUCTASE, BETA SUBUNIT"/>
    <property type="match status" value="1"/>
</dbReference>
<organism evidence="7 8">
    <name type="scientific">Parabacteroides faecis</name>
    <dbReference type="NCBI Taxonomy" id="1217282"/>
    <lineage>
        <taxon>Bacteria</taxon>
        <taxon>Pseudomonadati</taxon>
        <taxon>Bacteroidota</taxon>
        <taxon>Bacteroidia</taxon>
        <taxon>Bacteroidales</taxon>
        <taxon>Tannerellaceae</taxon>
        <taxon>Parabacteroides</taxon>
    </lineage>
</organism>
<evidence type="ECO:0000256" key="3">
    <source>
        <dbReference type="ARBA" id="ARBA00023004"/>
    </source>
</evidence>
<keyword evidence="2" id="KW-0479">Metal-binding</keyword>
<dbReference type="InterPro" id="IPR017900">
    <property type="entry name" value="4Fe4S_Fe_S_CS"/>
</dbReference>
<evidence type="ECO:0000313" key="8">
    <source>
        <dbReference type="Proteomes" id="UP000533637"/>
    </source>
</evidence>
<comment type="caution">
    <text evidence="7">The sequence shown here is derived from an EMBL/GenBank/DDBJ whole genome shotgun (WGS) entry which is preliminary data.</text>
</comment>